<organism evidence="4">
    <name type="scientific">hydrothermal vent metagenome</name>
    <dbReference type="NCBI Taxonomy" id="652676"/>
    <lineage>
        <taxon>unclassified sequences</taxon>
        <taxon>metagenomes</taxon>
        <taxon>ecological metagenomes</taxon>
    </lineage>
</organism>
<accession>A0A160V9W9</accession>
<name>A0A160V9W9_9ZZZZ</name>
<dbReference type="EC" id="1.13.11.4" evidence="4"/>
<proteinExistence type="predicted"/>
<evidence type="ECO:0000259" key="3">
    <source>
        <dbReference type="Pfam" id="PF07883"/>
    </source>
</evidence>
<gene>
    <name evidence="4" type="ORF">MGWOODY_Clf668</name>
</gene>
<dbReference type="AlphaFoldDB" id="A0A160V9W9"/>
<dbReference type="CDD" id="cd06992">
    <property type="entry name" value="cupin_GDO-like_C"/>
    <property type="match status" value="1"/>
</dbReference>
<evidence type="ECO:0000313" key="4">
    <source>
        <dbReference type="EMBL" id="CUV02904.1"/>
    </source>
</evidence>
<sequence length="358" mass="40070">MLSNSNPTASPEALEEFYRELEGFSLAPLWQVQETALVDEPTSKASPYIWRWKDLEPRALRAGELIGTADAERRVLMLLNPSIKDRIATTNSLFSGLQIVMPGEAARAHRHTPSALRFIINSDSGYTTVNGDRIPMSPGDLILTPNWTWHDHGNESSDPIIWLDGLDIPLVHLLEAVFFEPYPEDVQPVTEPIDSATAKYGVGTLRPVWEDASKESYSPLMRYPWEQTWAALQRLAPTVDGSPFDGVIMEYTNPNTGGPVMPTIACHVQLLRPSERTKAHRHTNGTIYHVVQGEGHSVVHGQKMEWEPKDVFCVPGWTYHEHVNASATEPAVLFSFTDTPVLKSLSLLREQAHPEDHQ</sequence>
<dbReference type="PANTHER" id="PTHR41517:SF1">
    <property type="entry name" value="CUPIN"/>
    <property type="match status" value="1"/>
</dbReference>
<feature type="domain" description="Cupin type-2" evidence="3">
    <location>
        <begin position="269"/>
        <end position="335"/>
    </location>
</feature>
<dbReference type="Pfam" id="PF07883">
    <property type="entry name" value="Cupin_2"/>
    <property type="match status" value="2"/>
</dbReference>
<dbReference type="InterPro" id="IPR013096">
    <property type="entry name" value="Cupin_2"/>
</dbReference>
<feature type="domain" description="Cupin type-2" evidence="3">
    <location>
        <begin position="97"/>
        <end position="164"/>
    </location>
</feature>
<keyword evidence="2 4" id="KW-0560">Oxidoreductase</keyword>
<reference evidence="4" key="1">
    <citation type="submission" date="2015-10" db="EMBL/GenBank/DDBJ databases">
        <authorList>
            <person name="Gilbert D.G."/>
        </authorList>
    </citation>
    <scope>NUCLEOTIDE SEQUENCE</scope>
</reference>
<evidence type="ECO:0000256" key="1">
    <source>
        <dbReference type="ARBA" id="ARBA00022964"/>
    </source>
</evidence>
<dbReference type="InterPro" id="IPR047183">
    <property type="entry name" value="GDO-like"/>
</dbReference>
<dbReference type="SUPFAM" id="SSF51182">
    <property type="entry name" value="RmlC-like cupins"/>
    <property type="match status" value="1"/>
</dbReference>
<dbReference type="GO" id="GO:0047922">
    <property type="term" value="F:gentisate 1,2-dioxygenase activity"/>
    <property type="evidence" value="ECO:0007669"/>
    <property type="project" value="UniProtKB-EC"/>
</dbReference>
<keyword evidence="1 4" id="KW-0223">Dioxygenase</keyword>
<dbReference type="FunFam" id="2.60.120.10:FF:000274">
    <property type="entry name" value="Gentisate 1,2-dioxygenase"/>
    <property type="match status" value="1"/>
</dbReference>
<dbReference type="CDD" id="cd02216">
    <property type="entry name" value="cupin_GDO-like_N"/>
    <property type="match status" value="1"/>
</dbReference>
<evidence type="ECO:0000256" key="2">
    <source>
        <dbReference type="ARBA" id="ARBA00023002"/>
    </source>
</evidence>
<dbReference type="Gene3D" id="2.60.120.10">
    <property type="entry name" value="Jelly Rolls"/>
    <property type="match status" value="1"/>
</dbReference>
<dbReference type="PANTHER" id="PTHR41517">
    <property type="entry name" value="1,2-DIOXYGENASE PROTEIN-RELATED"/>
    <property type="match status" value="1"/>
</dbReference>
<dbReference type="EMBL" id="FAXA01000332">
    <property type="protein sequence ID" value="CUV02904.1"/>
    <property type="molecule type" value="Genomic_DNA"/>
</dbReference>
<dbReference type="InterPro" id="IPR011051">
    <property type="entry name" value="RmlC_Cupin_sf"/>
</dbReference>
<dbReference type="InterPro" id="IPR014710">
    <property type="entry name" value="RmlC-like_jellyroll"/>
</dbReference>
<protein>
    <submittedName>
        <fullName evidence="4">Gentisate 1,2-dioxygenase</fullName>
        <ecNumber evidence="4">1.13.11.4</ecNumber>
    </submittedName>
</protein>